<dbReference type="GO" id="GO:0101005">
    <property type="term" value="F:deubiquitinase activity"/>
    <property type="evidence" value="ECO:0007669"/>
    <property type="project" value="TreeGrafter"/>
</dbReference>
<evidence type="ECO:0000256" key="2">
    <source>
        <dbReference type="ARBA" id="ARBA00022670"/>
    </source>
</evidence>
<dbReference type="OrthoDB" id="412286at2759"/>
<dbReference type="SMART" id="SM01179">
    <property type="entry name" value="DUF862"/>
    <property type="match status" value="1"/>
</dbReference>
<evidence type="ECO:0000313" key="5">
    <source>
        <dbReference type="EMBL" id="KAA6399411.1"/>
    </source>
</evidence>
<dbReference type="Gene3D" id="3.90.1720.30">
    <property type="entry name" value="PPPDE domains"/>
    <property type="match status" value="1"/>
</dbReference>
<evidence type="ECO:0000256" key="1">
    <source>
        <dbReference type="ARBA" id="ARBA00008140"/>
    </source>
</evidence>
<sequence length="121" mass="13348">MISISVYDMHGDGIQFNLPFLNIYHTGVIVKGIEYGFGGGASSGTGVWEQFPGRPPPNCTFKEKIDIGESKKSEKEISQIIKTLKEEYQANKYDLAGNNCNHFSNEACMRLCGKPIPSSIN</sequence>
<feature type="domain" description="PPPDE" evidence="4">
    <location>
        <begin position="1"/>
        <end position="121"/>
    </location>
</feature>
<organism evidence="5 6">
    <name type="scientific">Streblomastix strix</name>
    <dbReference type="NCBI Taxonomy" id="222440"/>
    <lineage>
        <taxon>Eukaryota</taxon>
        <taxon>Metamonada</taxon>
        <taxon>Preaxostyla</taxon>
        <taxon>Oxymonadida</taxon>
        <taxon>Streblomastigidae</taxon>
        <taxon>Streblomastix</taxon>
    </lineage>
</organism>
<evidence type="ECO:0000259" key="4">
    <source>
        <dbReference type="PROSITE" id="PS51858"/>
    </source>
</evidence>
<comment type="similarity">
    <text evidence="1">Belongs to the DeSI family.</text>
</comment>
<evidence type="ECO:0000256" key="3">
    <source>
        <dbReference type="ARBA" id="ARBA00022801"/>
    </source>
</evidence>
<dbReference type="GO" id="GO:0016579">
    <property type="term" value="P:protein deubiquitination"/>
    <property type="evidence" value="ECO:0007669"/>
    <property type="project" value="TreeGrafter"/>
</dbReference>
<proteinExistence type="inferred from homology"/>
<dbReference type="EMBL" id="SNRW01000760">
    <property type="protein sequence ID" value="KAA6399411.1"/>
    <property type="molecule type" value="Genomic_DNA"/>
</dbReference>
<protein>
    <submittedName>
        <fullName evidence="5">Putative pppde peptidase family</fullName>
    </submittedName>
</protein>
<dbReference type="InterPro" id="IPR008580">
    <property type="entry name" value="PPPDE_dom"/>
</dbReference>
<comment type="caution">
    <text evidence="5">The sequence shown here is derived from an EMBL/GenBank/DDBJ whole genome shotgun (WGS) entry which is preliminary data.</text>
</comment>
<gene>
    <name evidence="5" type="ORF">EZS28_005064</name>
</gene>
<dbReference type="PANTHER" id="PTHR12378:SF80">
    <property type="entry name" value="IP06716P-RELATED"/>
    <property type="match status" value="1"/>
</dbReference>
<dbReference type="InterPro" id="IPR042266">
    <property type="entry name" value="PPPDE_sf"/>
</dbReference>
<accession>A0A5J4WWY1</accession>
<dbReference type="Proteomes" id="UP000324800">
    <property type="component" value="Unassembled WGS sequence"/>
</dbReference>
<reference evidence="5 6" key="1">
    <citation type="submission" date="2019-03" db="EMBL/GenBank/DDBJ databases">
        <title>Single cell metagenomics reveals metabolic interactions within the superorganism composed of flagellate Streblomastix strix and complex community of Bacteroidetes bacteria on its surface.</title>
        <authorList>
            <person name="Treitli S.C."/>
            <person name="Kolisko M."/>
            <person name="Husnik F."/>
            <person name="Keeling P."/>
            <person name="Hampl V."/>
        </authorList>
    </citation>
    <scope>NUCLEOTIDE SEQUENCE [LARGE SCALE GENOMIC DNA]</scope>
    <source>
        <strain evidence="5">ST1C</strain>
    </source>
</reference>
<dbReference type="PROSITE" id="PS51858">
    <property type="entry name" value="PPPDE"/>
    <property type="match status" value="1"/>
</dbReference>
<dbReference type="PANTHER" id="PTHR12378">
    <property type="entry name" value="DESUMOYLATING ISOPEPTIDASE"/>
    <property type="match status" value="1"/>
</dbReference>
<keyword evidence="3" id="KW-0378">Hydrolase</keyword>
<dbReference type="Pfam" id="PF05903">
    <property type="entry name" value="Peptidase_C97"/>
    <property type="match status" value="1"/>
</dbReference>
<evidence type="ECO:0000313" key="6">
    <source>
        <dbReference type="Proteomes" id="UP000324800"/>
    </source>
</evidence>
<dbReference type="GO" id="GO:0006508">
    <property type="term" value="P:proteolysis"/>
    <property type="evidence" value="ECO:0007669"/>
    <property type="project" value="UniProtKB-KW"/>
</dbReference>
<name>A0A5J4WWY1_9EUKA</name>
<dbReference type="AlphaFoldDB" id="A0A5J4WWY1"/>
<keyword evidence="2" id="KW-0645">Protease</keyword>